<evidence type="ECO:0000256" key="4">
    <source>
        <dbReference type="ARBA" id="ARBA00022692"/>
    </source>
</evidence>
<dbReference type="GO" id="GO:1902600">
    <property type="term" value="P:proton transmembrane transport"/>
    <property type="evidence" value="ECO:0007669"/>
    <property type="project" value="InterPro"/>
</dbReference>
<evidence type="ECO:0000259" key="9">
    <source>
        <dbReference type="Pfam" id="PF00999"/>
    </source>
</evidence>
<proteinExistence type="predicted"/>
<evidence type="ECO:0000256" key="8">
    <source>
        <dbReference type="SAM" id="Phobius"/>
    </source>
</evidence>
<comment type="subcellular location">
    <subcellularLocation>
        <location evidence="1">Membrane</location>
        <topology evidence="1">Multi-pass membrane protein</topology>
    </subcellularLocation>
</comment>
<keyword evidence="6" id="KW-0406">Ion transport</keyword>
<dbReference type="PANTHER" id="PTHR43562">
    <property type="entry name" value="NAPA-TYPE SODIUM/HYDROGEN ANTIPORTER"/>
    <property type="match status" value="1"/>
</dbReference>
<protein>
    <recommendedName>
        <fullName evidence="9">Cation/H+ exchanger transmembrane domain-containing protein</fullName>
    </recommendedName>
</protein>
<keyword evidence="4 8" id="KW-0812">Transmembrane</keyword>
<feature type="transmembrane region" description="Helical" evidence="8">
    <location>
        <begin position="82"/>
        <end position="101"/>
    </location>
</feature>
<keyword evidence="5 8" id="KW-1133">Transmembrane helix</keyword>
<feature type="transmembrane region" description="Helical" evidence="8">
    <location>
        <begin position="113"/>
        <end position="134"/>
    </location>
</feature>
<evidence type="ECO:0000256" key="5">
    <source>
        <dbReference type="ARBA" id="ARBA00022989"/>
    </source>
</evidence>
<keyword evidence="7 8" id="KW-0472">Membrane</keyword>
<comment type="caution">
    <text evidence="10">The sequence shown here is derived from an EMBL/GenBank/DDBJ whole genome shotgun (WGS) entry which is preliminary data.</text>
</comment>
<evidence type="ECO:0000256" key="2">
    <source>
        <dbReference type="ARBA" id="ARBA00022448"/>
    </source>
</evidence>
<dbReference type="GO" id="GO:0016020">
    <property type="term" value="C:membrane"/>
    <property type="evidence" value="ECO:0007669"/>
    <property type="project" value="UniProtKB-SubCell"/>
</dbReference>
<dbReference type="EMBL" id="PCWQ01000005">
    <property type="protein sequence ID" value="PIR07259.1"/>
    <property type="molecule type" value="Genomic_DNA"/>
</dbReference>
<gene>
    <name evidence="10" type="ORF">COV55_00325</name>
</gene>
<accession>A0A2H0NED9</accession>
<dbReference type="Gene3D" id="1.20.1530.20">
    <property type="match status" value="1"/>
</dbReference>
<dbReference type="PANTHER" id="PTHR43562:SF1">
    <property type="entry name" value="NA(+)_H(+) ANTIPORTER YJBQ-RELATED"/>
    <property type="match status" value="1"/>
</dbReference>
<dbReference type="Pfam" id="PF00999">
    <property type="entry name" value="Na_H_Exchanger"/>
    <property type="match status" value="1"/>
</dbReference>
<dbReference type="InterPro" id="IPR038770">
    <property type="entry name" value="Na+/solute_symporter_sf"/>
</dbReference>
<sequence length="179" mass="19945">MYFLFGFDSLFIFLGIGIFGEASLASIGALLAGVGVKNLLPKIRLTAMETEIKLLAYGFFGPIFFLWVGIDTNLRYLFSNPIWVLLVIGVSYAAKILASYLVAKKELGVHSSILMGVALGVRFSTSIVIIKILFDMQIIDNRLYSVLIGTAVAFKFIIPFLMSQLIQRWHIGQLKEERS</sequence>
<reference evidence="10 11" key="1">
    <citation type="submission" date="2017-09" db="EMBL/GenBank/DDBJ databases">
        <title>Depth-based differentiation of microbial function through sediment-hosted aquifers and enrichment of novel symbionts in the deep terrestrial subsurface.</title>
        <authorList>
            <person name="Probst A.J."/>
            <person name="Ladd B."/>
            <person name="Jarett J.K."/>
            <person name="Geller-Mcgrath D.E."/>
            <person name="Sieber C.M."/>
            <person name="Emerson J.B."/>
            <person name="Anantharaman K."/>
            <person name="Thomas B.C."/>
            <person name="Malmstrom R."/>
            <person name="Stieglmeier M."/>
            <person name="Klingl A."/>
            <person name="Woyke T."/>
            <person name="Ryan C.M."/>
            <person name="Banfield J.F."/>
        </authorList>
    </citation>
    <scope>NUCLEOTIDE SEQUENCE [LARGE SCALE GENOMIC DNA]</scope>
    <source>
        <strain evidence="10">CG11_big_fil_rev_8_21_14_0_20_36_20</strain>
    </source>
</reference>
<dbReference type="GO" id="GO:0015297">
    <property type="term" value="F:antiporter activity"/>
    <property type="evidence" value="ECO:0007669"/>
    <property type="project" value="UniProtKB-KW"/>
</dbReference>
<feature type="transmembrane region" description="Helical" evidence="8">
    <location>
        <begin position="146"/>
        <end position="166"/>
    </location>
</feature>
<feature type="transmembrane region" description="Helical" evidence="8">
    <location>
        <begin position="12"/>
        <end position="34"/>
    </location>
</feature>
<feature type="transmembrane region" description="Helical" evidence="8">
    <location>
        <begin position="54"/>
        <end position="70"/>
    </location>
</feature>
<organism evidence="10 11">
    <name type="scientific">Candidatus Komeilibacteria bacterium CG11_big_fil_rev_8_21_14_0_20_36_20</name>
    <dbReference type="NCBI Taxonomy" id="1974477"/>
    <lineage>
        <taxon>Bacteria</taxon>
        <taxon>Candidatus Komeiliibacteriota</taxon>
    </lineage>
</organism>
<name>A0A2H0NED9_9BACT</name>
<keyword evidence="2" id="KW-0813">Transport</keyword>
<evidence type="ECO:0000256" key="7">
    <source>
        <dbReference type="ARBA" id="ARBA00023136"/>
    </source>
</evidence>
<evidence type="ECO:0000256" key="3">
    <source>
        <dbReference type="ARBA" id="ARBA00022449"/>
    </source>
</evidence>
<evidence type="ECO:0000256" key="6">
    <source>
        <dbReference type="ARBA" id="ARBA00023065"/>
    </source>
</evidence>
<dbReference type="InterPro" id="IPR006153">
    <property type="entry name" value="Cation/H_exchanger_TM"/>
</dbReference>
<keyword evidence="3" id="KW-0050">Antiport</keyword>
<dbReference type="AlphaFoldDB" id="A0A2H0NED9"/>
<evidence type="ECO:0000256" key="1">
    <source>
        <dbReference type="ARBA" id="ARBA00004141"/>
    </source>
</evidence>
<dbReference type="Proteomes" id="UP000230564">
    <property type="component" value="Unassembled WGS sequence"/>
</dbReference>
<feature type="domain" description="Cation/H+ exchanger transmembrane" evidence="9">
    <location>
        <begin position="25"/>
        <end position="159"/>
    </location>
</feature>
<evidence type="ECO:0000313" key="11">
    <source>
        <dbReference type="Proteomes" id="UP000230564"/>
    </source>
</evidence>
<evidence type="ECO:0000313" key="10">
    <source>
        <dbReference type="EMBL" id="PIR07259.1"/>
    </source>
</evidence>